<comment type="subcellular location">
    <subcellularLocation>
        <location evidence="10">Cell membrane</location>
        <topology evidence="10">Peripheral membrane protein</topology>
    </subcellularLocation>
    <subcellularLocation>
        <location evidence="2">Membrane</location>
        <topology evidence="2">Peripheral membrane protein</topology>
    </subcellularLocation>
</comment>
<keyword evidence="8 10" id="KW-0139">CF(1)</keyword>
<reference evidence="12 13" key="1">
    <citation type="submission" date="2015-06" db="EMBL/GenBank/DDBJ databases">
        <title>Genome sequencing of Thermotogales isolates from hydrothermal vents.</title>
        <authorList>
            <person name="Haverkamp T.H."/>
            <person name="Kublanov I.V."/>
            <person name="Nesbo C.L."/>
        </authorList>
    </citation>
    <scope>NUCLEOTIDE SEQUENCE [LARGE SCALE GENOMIC DNA]</scope>
    <source>
        <strain evidence="13">ik275mar</strain>
    </source>
</reference>
<evidence type="ECO:0000256" key="10">
    <source>
        <dbReference type="HAMAP-Rule" id="MF_00815"/>
    </source>
</evidence>
<dbReference type="PANTHER" id="PTHR11693">
    <property type="entry name" value="ATP SYNTHASE GAMMA CHAIN"/>
    <property type="match status" value="1"/>
</dbReference>
<keyword evidence="10" id="KW-1003">Cell membrane</keyword>
<sequence>MSRGKLLLIKKRVQATESLKKITKAMEMVATARVKKIEKSLQGVREFLDETVRMIKNIELIGEHPFLTGNGKKALIVISTDMGLCGAFPTEIGRASLNFIEKEQIEYVYAIGNKSIPFFRKHPKTRRIYERAYDIPNFDFSKTLTNDLLNDGVGIIYVAYGKFKNRLIQKPEIVKLTPITFEGVKSSRYEFEPDIEMLTKKAVEFMVATSIYSYAFETKVSELYARQNAMRNATENAEEVIRELTLEYNKERQASITQELIEIVSGAQALQEE</sequence>
<comment type="caution">
    <text evidence="12">The sequence shown here is derived from an EMBL/GenBank/DDBJ whole genome shotgun (WGS) entry which is preliminary data.</text>
</comment>
<keyword evidence="4 10" id="KW-0813">Transport</keyword>
<proteinExistence type="inferred from homology"/>
<protein>
    <recommendedName>
        <fullName evidence="10">ATP synthase gamma chain</fullName>
    </recommendedName>
    <alternativeName>
        <fullName evidence="10">ATP synthase F1 sector gamma subunit</fullName>
    </alternativeName>
    <alternativeName>
        <fullName evidence="10">F-ATPase gamma subunit</fullName>
    </alternativeName>
</protein>
<dbReference type="Proteomes" id="UP000242616">
    <property type="component" value="Unassembled WGS sequence"/>
</dbReference>
<evidence type="ECO:0000256" key="4">
    <source>
        <dbReference type="ARBA" id="ARBA00022448"/>
    </source>
</evidence>
<name>A0ABX3IIG3_9BACT</name>
<dbReference type="EMBL" id="LBFC01000007">
    <property type="protein sequence ID" value="ONN27629.1"/>
    <property type="molecule type" value="Genomic_DNA"/>
</dbReference>
<keyword evidence="5 10" id="KW-0375">Hydrogen ion transport</keyword>
<keyword evidence="11" id="KW-0175">Coiled coil</keyword>
<comment type="similarity">
    <text evidence="3 10">Belongs to the ATPase gamma chain family.</text>
</comment>
<feature type="coiled-coil region" evidence="11">
    <location>
        <begin position="227"/>
        <end position="254"/>
    </location>
</feature>
<dbReference type="Gene3D" id="3.40.1380.10">
    <property type="match status" value="1"/>
</dbReference>
<dbReference type="PRINTS" id="PR00126">
    <property type="entry name" value="ATPASEGAMMA"/>
</dbReference>
<keyword evidence="6 10" id="KW-0406">Ion transport</keyword>
<evidence type="ECO:0000256" key="11">
    <source>
        <dbReference type="SAM" id="Coils"/>
    </source>
</evidence>
<dbReference type="HAMAP" id="MF_00815">
    <property type="entry name" value="ATP_synth_gamma_bact"/>
    <property type="match status" value="1"/>
</dbReference>
<dbReference type="InterPro" id="IPR023632">
    <property type="entry name" value="ATP_synth_F1_gsu_CS"/>
</dbReference>
<evidence type="ECO:0000256" key="7">
    <source>
        <dbReference type="ARBA" id="ARBA00023136"/>
    </source>
</evidence>
<dbReference type="InterPro" id="IPR000131">
    <property type="entry name" value="ATP_synth_F1_gsu"/>
</dbReference>
<dbReference type="NCBIfam" id="TIGR01146">
    <property type="entry name" value="ATPsyn_F1gamma"/>
    <property type="match status" value="1"/>
</dbReference>
<comment type="subunit">
    <text evidence="10">F-type ATPases have 2 components, CF(1) - the catalytic core - and CF(0) - the membrane proton channel. CF(1) has five subunits: alpha(3), beta(3), gamma(1), delta(1), epsilon(1). CF(0) has three main subunits: a, b and c.</text>
</comment>
<comment type="function">
    <text evidence="1 10">Produces ATP from ADP in the presence of a proton gradient across the membrane. The gamma chain is believed to be important in regulating ATPase activity and the flow of protons through the CF(0) complex.</text>
</comment>
<dbReference type="CDD" id="cd12151">
    <property type="entry name" value="F1-ATPase_gamma"/>
    <property type="match status" value="1"/>
</dbReference>
<evidence type="ECO:0000256" key="6">
    <source>
        <dbReference type="ARBA" id="ARBA00023065"/>
    </source>
</evidence>
<organism evidence="12 13">
    <name type="scientific">Thermosipho affectus</name>
    <dbReference type="NCBI Taxonomy" id="660294"/>
    <lineage>
        <taxon>Bacteria</taxon>
        <taxon>Thermotogati</taxon>
        <taxon>Thermotogota</taxon>
        <taxon>Thermotogae</taxon>
        <taxon>Thermotogales</taxon>
        <taxon>Fervidobacteriaceae</taxon>
        <taxon>Thermosipho</taxon>
    </lineage>
</organism>
<keyword evidence="7 10" id="KW-0472">Membrane</keyword>
<evidence type="ECO:0000256" key="2">
    <source>
        <dbReference type="ARBA" id="ARBA00004170"/>
    </source>
</evidence>
<dbReference type="Pfam" id="PF00231">
    <property type="entry name" value="ATP-synt"/>
    <property type="match status" value="1"/>
</dbReference>
<evidence type="ECO:0000256" key="9">
    <source>
        <dbReference type="ARBA" id="ARBA00023310"/>
    </source>
</evidence>
<dbReference type="RefSeq" id="WP_075665498.1">
    <property type="nucleotide sequence ID" value="NZ_LBFC01000007.1"/>
</dbReference>
<dbReference type="InterPro" id="IPR035968">
    <property type="entry name" value="ATP_synth_F1_ATPase_gsu"/>
</dbReference>
<evidence type="ECO:0000313" key="12">
    <source>
        <dbReference type="EMBL" id="ONN27629.1"/>
    </source>
</evidence>
<dbReference type="Gene3D" id="1.10.287.80">
    <property type="entry name" value="ATP synthase, gamma subunit, helix hairpin domain"/>
    <property type="match status" value="1"/>
</dbReference>
<keyword evidence="13" id="KW-1185">Reference proteome</keyword>
<keyword evidence="9 10" id="KW-0066">ATP synthesis</keyword>
<dbReference type="PANTHER" id="PTHR11693:SF22">
    <property type="entry name" value="ATP SYNTHASE SUBUNIT GAMMA, MITOCHONDRIAL"/>
    <property type="match status" value="1"/>
</dbReference>
<evidence type="ECO:0000256" key="3">
    <source>
        <dbReference type="ARBA" id="ARBA00007681"/>
    </source>
</evidence>
<gene>
    <name evidence="10" type="primary">atpG</name>
    <name evidence="12" type="ORF">XJ44_02535</name>
</gene>
<dbReference type="SUPFAM" id="SSF52943">
    <property type="entry name" value="ATP synthase (F1-ATPase), gamma subunit"/>
    <property type="match status" value="1"/>
</dbReference>
<evidence type="ECO:0000313" key="13">
    <source>
        <dbReference type="Proteomes" id="UP000242616"/>
    </source>
</evidence>
<evidence type="ECO:0000256" key="8">
    <source>
        <dbReference type="ARBA" id="ARBA00023196"/>
    </source>
</evidence>
<accession>A0ABX3IIG3</accession>
<dbReference type="PROSITE" id="PS00153">
    <property type="entry name" value="ATPASE_GAMMA"/>
    <property type="match status" value="1"/>
</dbReference>
<evidence type="ECO:0000256" key="1">
    <source>
        <dbReference type="ARBA" id="ARBA00003456"/>
    </source>
</evidence>
<evidence type="ECO:0000256" key="5">
    <source>
        <dbReference type="ARBA" id="ARBA00022781"/>
    </source>
</evidence>